<organism evidence="2 3">
    <name type="scientific">Thiothrix nivea (strain ATCC 35100 / DSM 5205 / JP2)</name>
    <dbReference type="NCBI Taxonomy" id="870187"/>
    <lineage>
        <taxon>Bacteria</taxon>
        <taxon>Pseudomonadati</taxon>
        <taxon>Pseudomonadota</taxon>
        <taxon>Gammaproteobacteria</taxon>
        <taxon>Thiotrichales</taxon>
        <taxon>Thiotrichaceae</taxon>
        <taxon>Thiothrix</taxon>
    </lineage>
</organism>
<feature type="chain" id="PRO_5024945883" description="YfdX family protein" evidence="1">
    <location>
        <begin position="33"/>
        <end position="243"/>
    </location>
</feature>
<dbReference type="RefSeq" id="WP_002709301.1">
    <property type="nucleotide sequence ID" value="NZ_JH651384.1"/>
</dbReference>
<dbReference type="Pfam" id="PF10938">
    <property type="entry name" value="YfdX"/>
    <property type="match status" value="1"/>
</dbReference>
<name>A0A656HIS7_THINJ</name>
<evidence type="ECO:0000313" key="3">
    <source>
        <dbReference type="Proteomes" id="UP000005317"/>
    </source>
</evidence>
<dbReference type="Proteomes" id="UP000005317">
    <property type="component" value="Unassembled WGS sequence"/>
</dbReference>
<protein>
    <recommendedName>
        <fullName evidence="4">YfdX family protein</fullName>
    </recommendedName>
</protein>
<dbReference type="OrthoDB" id="9883308at2"/>
<evidence type="ECO:0000313" key="2">
    <source>
        <dbReference type="EMBL" id="EIJ35396.1"/>
    </source>
</evidence>
<feature type="signal peptide" evidence="1">
    <location>
        <begin position="1"/>
        <end position="32"/>
    </location>
</feature>
<proteinExistence type="predicted"/>
<evidence type="ECO:0008006" key="4">
    <source>
        <dbReference type="Google" id="ProtNLM"/>
    </source>
</evidence>
<keyword evidence="1" id="KW-0732">Signal</keyword>
<gene>
    <name evidence="2" type="ORF">Thini_2863</name>
</gene>
<dbReference type="EMBL" id="JH651384">
    <property type="protein sequence ID" value="EIJ35396.1"/>
    <property type="molecule type" value="Genomic_DNA"/>
</dbReference>
<keyword evidence="3" id="KW-1185">Reference proteome</keyword>
<accession>A0A656HIS7</accession>
<dbReference type="AlphaFoldDB" id="A0A656HIS7"/>
<dbReference type="InterPro" id="IPR021236">
    <property type="entry name" value="Uncharacterised_YfdX"/>
</dbReference>
<evidence type="ECO:0000256" key="1">
    <source>
        <dbReference type="SAM" id="SignalP"/>
    </source>
</evidence>
<sequence precursor="true">MNSNTPQPLANKLLAVSLAVLLGVTYSPYAAAEQAATATETAEHINFPGWENPFMGHIAYYSGQLLVQHLQAAQQALANGKVKEAKKALDAAKALAAGLREMMPFTVVVDQIKDTKGDLLASDSAIMVGDLVPIYKSLEQMALYAPQLAKSSSDKLKEVEAKARTGDKQAALNKLDETAKAITDTTVYMPVLYVSAQIDGARQSLKTDKPDIKTVQADISHALDSLTTTGAGAIFAKAKPDNL</sequence>
<reference evidence="3" key="1">
    <citation type="journal article" date="2011" name="Stand. Genomic Sci.">
        <title>Genome sequence of the filamentous, gliding Thiothrix nivea neotype strain (JP2(T)).</title>
        <authorList>
            <person name="Lapidus A."/>
            <person name="Nolan M."/>
            <person name="Lucas S."/>
            <person name="Glavina Del Rio T."/>
            <person name="Tice H."/>
            <person name="Cheng J.F."/>
            <person name="Tapia R."/>
            <person name="Han C."/>
            <person name="Goodwin L."/>
            <person name="Pitluck S."/>
            <person name="Liolios K."/>
            <person name="Pagani I."/>
            <person name="Ivanova N."/>
            <person name="Huntemann M."/>
            <person name="Mavromatis K."/>
            <person name="Mikhailova N."/>
            <person name="Pati A."/>
            <person name="Chen A."/>
            <person name="Palaniappan K."/>
            <person name="Land M."/>
            <person name="Brambilla E.M."/>
            <person name="Rohde M."/>
            <person name="Abt B."/>
            <person name="Verbarg S."/>
            <person name="Goker M."/>
            <person name="Bristow J."/>
            <person name="Eisen J.A."/>
            <person name="Markowitz V."/>
            <person name="Hugenholtz P."/>
            <person name="Kyrpides N.C."/>
            <person name="Klenk H.P."/>
            <person name="Woyke T."/>
        </authorList>
    </citation>
    <scope>NUCLEOTIDE SEQUENCE [LARGE SCALE GENOMIC DNA]</scope>
    <source>
        <strain evidence="3">ATCC 35100 / DSM 5205 / JP2</strain>
    </source>
</reference>